<sequence length="127" mass="12258">ALSALAVATPAHIEKRGGAPTTTSKPATTTITVTAPAATGTVAAGNCNTGPIQCCQSTTTASSSTGNALLDLLGIVVTDLEVLLGIDCSPISVVGVGSGSTCNASPVCCENNAVGGLISIGCLPIFL</sequence>
<gene>
    <name evidence="1" type="ORF">BDY19DRAFT_873044</name>
</gene>
<feature type="non-terminal residue" evidence="1">
    <location>
        <position position="1"/>
    </location>
</feature>
<proteinExistence type="predicted"/>
<dbReference type="Proteomes" id="UP001055072">
    <property type="component" value="Unassembled WGS sequence"/>
</dbReference>
<organism evidence="1 2">
    <name type="scientific">Irpex rosettiformis</name>
    <dbReference type="NCBI Taxonomy" id="378272"/>
    <lineage>
        <taxon>Eukaryota</taxon>
        <taxon>Fungi</taxon>
        <taxon>Dikarya</taxon>
        <taxon>Basidiomycota</taxon>
        <taxon>Agaricomycotina</taxon>
        <taxon>Agaricomycetes</taxon>
        <taxon>Polyporales</taxon>
        <taxon>Irpicaceae</taxon>
        <taxon>Irpex</taxon>
    </lineage>
</organism>
<evidence type="ECO:0000313" key="2">
    <source>
        <dbReference type="Proteomes" id="UP001055072"/>
    </source>
</evidence>
<evidence type="ECO:0000313" key="1">
    <source>
        <dbReference type="EMBL" id="KAI0093401.1"/>
    </source>
</evidence>
<keyword evidence="2" id="KW-1185">Reference proteome</keyword>
<protein>
    <submittedName>
        <fullName evidence="1">Fungal hydrophobin-domain-containing protein</fullName>
    </submittedName>
</protein>
<dbReference type="EMBL" id="MU274902">
    <property type="protein sequence ID" value="KAI0093401.1"/>
    <property type="molecule type" value="Genomic_DNA"/>
</dbReference>
<accession>A0ACB8UGV0</accession>
<feature type="non-terminal residue" evidence="1">
    <location>
        <position position="127"/>
    </location>
</feature>
<name>A0ACB8UGV0_9APHY</name>
<comment type="caution">
    <text evidence="1">The sequence shown here is derived from an EMBL/GenBank/DDBJ whole genome shotgun (WGS) entry which is preliminary data.</text>
</comment>
<reference evidence="1" key="1">
    <citation type="journal article" date="2021" name="Environ. Microbiol.">
        <title>Gene family expansions and transcriptome signatures uncover fungal adaptations to wood decay.</title>
        <authorList>
            <person name="Hage H."/>
            <person name="Miyauchi S."/>
            <person name="Viragh M."/>
            <person name="Drula E."/>
            <person name="Min B."/>
            <person name="Chaduli D."/>
            <person name="Navarro D."/>
            <person name="Favel A."/>
            <person name="Norest M."/>
            <person name="Lesage-Meessen L."/>
            <person name="Balint B."/>
            <person name="Merenyi Z."/>
            <person name="de Eugenio L."/>
            <person name="Morin E."/>
            <person name="Martinez A.T."/>
            <person name="Baldrian P."/>
            <person name="Stursova M."/>
            <person name="Martinez M.J."/>
            <person name="Novotny C."/>
            <person name="Magnuson J.K."/>
            <person name="Spatafora J.W."/>
            <person name="Maurice S."/>
            <person name="Pangilinan J."/>
            <person name="Andreopoulos W."/>
            <person name="LaButti K."/>
            <person name="Hundley H."/>
            <person name="Na H."/>
            <person name="Kuo A."/>
            <person name="Barry K."/>
            <person name="Lipzen A."/>
            <person name="Henrissat B."/>
            <person name="Riley R."/>
            <person name="Ahrendt S."/>
            <person name="Nagy L.G."/>
            <person name="Grigoriev I.V."/>
            <person name="Martin F."/>
            <person name="Rosso M.N."/>
        </authorList>
    </citation>
    <scope>NUCLEOTIDE SEQUENCE</scope>
    <source>
        <strain evidence="1">CBS 384.51</strain>
    </source>
</reference>